<dbReference type="Proteomes" id="UP001500220">
    <property type="component" value="Unassembled WGS sequence"/>
</dbReference>
<dbReference type="InterPro" id="IPR013113">
    <property type="entry name" value="SIP_FAD-bd"/>
</dbReference>
<dbReference type="RefSeq" id="WP_188988096.1">
    <property type="nucleotide sequence ID" value="NZ_BAAAHC010000013.1"/>
</dbReference>
<evidence type="ECO:0000313" key="4">
    <source>
        <dbReference type="Proteomes" id="UP000597989"/>
    </source>
</evidence>
<evidence type="ECO:0000313" key="5">
    <source>
        <dbReference type="Proteomes" id="UP001500220"/>
    </source>
</evidence>
<dbReference type="InterPro" id="IPR007037">
    <property type="entry name" value="SIP_rossman_dom"/>
</dbReference>
<dbReference type="GO" id="GO:0016491">
    <property type="term" value="F:oxidoreductase activity"/>
    <property type="evidence" value="ECO:0007669"/>
    <property type="project" value="InterPro"/>
</dbReference>
<evidence type="ECO:0000313" key="2">
    <source>
        <dbReference type="EMBL" id="GAA0529376.1"/>
    </source>
</evidence>
<feature type="domain" description="FAD-binding FR-type" evidence="1">
    <location>
        <begin position="16"/>
        <end position="143"/>
    </location>
</feature>
<name>A0A917JX80_9PSEU</name>
<dbReference type="Proteomes" id="UP000597989">
    <property type="component" value="Unassembled WGS sequence"/>
</dbReference>
<dbReference type="SUPFAM" id="SSF63380">
    <property type="entry name" value="Riboflavin synthase domain-like"/>
    <property type="match status" value="1"/>
</dbReference>
<protein>
    <submittedName>
        <fullName evidence="3">Siderophore-interacting protein</fullName>
    </submittedName>
</protein>
<reference evidence="2" key="1">
    <citation type="journal article" date="2014" name="Int. J. Syst. Evol. Microbiol.">
        <title>Complete genome of a new Firmicutes species belonging to the dominant human colonic microbiota ('Ruminococcus bicirculans') reveals two chromosomes and a selective capacity to utilize plant glucans.</title>
        <authorList>
            <consortium name="NISC Comparative Sequencing Program"/>
            <person name="Wegmann U."/>
            <person name="Louis P."/>
            <person name="Goesmann A."/>
            <person name="Henrissat B."/>
            <person name="Duncan S.H."/>
            <person name="Flint H.J."/>
        </authorList>
    </citation>
    <scope>NUCLEOTIDE SEQUENCE</scope>
    <source>
        <strain evidence="2">JCM 10664</strain>
    </source>
</reference>
<gene>
    <name evidence="2" type="ORF">GCM10009545_34710</name>
    <name evidence="3" type="ORF">GCM10011581_30210</name>
</gene>
<dbReference type="Gene3D" id="2.40.30.10">
    <property type="entry name" value="Translation factors"/>
    <property type="match status" value="1"/>
</dbReference>
<dbReference type="Pfam" id="PF04954">
    <property type="entry name" value="SIP"/>
    <property type="match status" value="1"/>
</dbReference>
<reference evidence="5" key="3">
    <citation type="journal article" date="2019" name="Int. J. Syst. Evol. Microbiol.">
        <title>The Global Catalogue of Microorganisms (GCM) 10K type strain sequencing project: providing services to taxonomists for standard genome sequencing and annotation.</title>
        <authorList>
            <consortium name="The Broad Institute Genomics Platform"/>
            <consortium name="The Broad Institute Genome Sequencing Center for Infectious Disease"/>
            <person name="Wu L."/>
            <person name="Ma J."/>
        </authorList>
    </citation>
    <scope>NUCLEOTIDE SEQUENCE [LARGE SCALE GENOMIC DNA]</scope>
    <source>
        <strain evidence="5">JCM 10664</strain>
    </source>
</reference>
<dbReference type="InterPro" id="IPR017927">
    <property type="entry name" value="FAD-bd_FR_type"/>
</dbReference>
<reference evidence="3 4" key="2">
    <citation type="journal article" date="2014" name="Int. J. Syst. Evol. Microbiol.">
        <title>Complete genome sequence of Corynebacterium casei LMG S-19264T (=DSM 44701T), isolated from a smear-ripened cheese.</title>
        <authorList>
            <consortium name="US DOE Joint Genome Institute (JGI-PGF)"/>
            <person name="Walter F."/>
            <person name="Albersmeier A."/>
            <person name="Kalinowski J."/>
            <person name="Ruckert C."/>
        </authorList>
    </citation>
    <scope>NUCLEOTIDE SEQUENCE [LARGE SCALE GENOMIC DNA]</scope>
    <source>
        <strain evidence="3 4">CGMCC 4.7206</strain>
    </source>
</reference>
<organism evidence="3 4">
    <name type="scientific">Saccharopolyspora thermophila</name>
    <dbReference type="NCBI Taxonomy" id="89367"/>
    <lineage>
        <taxon>Bacteria</taxon>
        <taxon>Bacillati</taxon>
        <taxon>Actinomycetota</taxon>
        <taxon>Actinomycetes</taxon>
        <taxon>Pseudonocardiales</taxon>
        <taxon>Pseudonocardiaceae</taxon>
        <taxon>Saccharopolyspora</taxon>
    </lineage>
</organism>
<sequence>MTILTPPRSDVVTSPFRLFRIEVARVHRLSRHVARITFTGPELSAMTSGGLDQRVKMIFPLPGQREPLVPTGERPYQALRELPPDIRPKLRSYTVRAHRPELAEFDVDFVLHGGTGPASAFAGRARPGDRLLVYAPNAEHPHGVRCSGVEYRLDALRGRTLLVGDETALPAIGGILAALPGGVQAKVYVEIPDVADAQHLASTADVQVHWLPRRARRPGAALVEAVRSAPLPGGEWYAWVAGEAAMVTTVRRHLLRERGFHRDAVTFMGYWRYGRSEDEPRHPDPEQD</sequence>
<dbReference type="PANTHER" id="PTHR30157">
    <property type="entry name" value="FERRIC REDUCTASE, NADPH-DEPENDENT"/>
    <property type="match status" value="1"/>
</dbReference>
<comment type="caution">
    <text evidence="3">The sequence shown here is derived from an EMBL/GenBank/DDBJ whole genome shotgun (WGS) entry which is preliminary data.</text>
</comment>
<dbReference type="InterPro" id="IPR017938">
    <property type="entry name" value="Riboflavin_synthase-like_b-brl"/>
</dbReference>
<keyword evidence="5" id="KW-1185">Reference proteome</keyword>
<evidence type="ECO:0000313" key="3">
    <source>
        <dbReference type="EMBL" id="GGI91137.1"/>
    </source>
</evidence>
<evidence type="ECO:0000259" key="1">
    <source>
        <dbReference type="PROSITE" id="PS51384"/>
    </source>
</evidence>
<dbReference type="EMBL" id="BAAAHC010000013">
    <property type="protein sequence ID" value="GAA0529376.1"/>
    <property type="molecule type" value="Genomic_DNA"/>
</dbReference>
<dbReference type="CDD" id="cd06193">
    <property type="entry name" value="siderophore_interacting"/>
    <property type="match status" value="1"/>
</dbReference>
<dbReference type="InterPro" id="IPR039261">
    <property type="entry name" value="FNR_nucleotide-bd"/>
</dbReference>
<dbReference type="EMBL" id="BMMT01000010">
    <property type="protein sequence ID" value="GGI91137.1"/>
    <property type="molecule type" value="Genomic_DNA"/>
</dbReference>
<dbReference type="AlphaFoldDB" id="A0A917JX80"/>
<reference evidence="3" key="4">
    <citation type="submission" date="2020-09" db="EMBL/GenBank/DDBJ databases">
        <authorList>
            <person name="Sun Q."/>
            <person name="Zhou Y."/>
        </authorList>
    </citation>
    <scope>NUCLEOTIDE SEQUENCE</scope>
    <source>
        <strain evidence="3">CGMCC 4.7206</strain>
    </source>
</reference>
<dbReference type="InterPro" id="IPR039374">
    <property type="entry name" value="SIP_fam"/>
</dbReference>
<reference evidence="2" key="5">
    <citation type="submission" date="2023-12" db="EMBL/GenBank/DDBJ databases">
        <authorList>
            <person name="Sun Q."/>
            <person name="Inoue M."/>
        </authorList>
    </citation>
    <scope>NUCLEOTIDE SEQUENCE</scope>
    <source>
        <strain evidence="2">JCM 10664</strain>
    </source>
</reference>
<dbReference type="Pfam" id="PF08021">
    <property type="entry name" value="FAD_binding_9"/>
    <property type="match status" value="1"/>
</dbReference>
<accession>A0A917JX80</accession>
<dbReference type="Gene3D" id="3.40.50.80">
    <property type="entry name" value="Nucleotide-binding domain of ferredoxin-NADP reductase (FNR) module"/>
    <property type="match status" value="1"/>
</dbReference>
<proteinExistence type="predicted"/>
<dbReference type="PANTHER" id="PTHR30157:SF0">
    <property type="entry name" value="NADPH-DEPENDENT FERRIC-CHELATE REDUCTASE"/>
    <property type="match status" value="1"/>
</dbReference>
<dbReference type="PROSITE" id="PS51384">
    <property type="entry name" value="FAD_FR"/>
    <property type="match status" value="1"/>
</dbReference>